<dbReference type="EMBL" id="CP021934">
    <property type="protein sequence ID" value="ASC03603.1"/>
    <property type="molecule type" value="Genomic_DNA"/>
</dbReference>
<dbReference type="Pfam" id="PF19866">
    <property type="entry name" value="DUF6339"/>
    <property type="match status" value="1"/>
</dbReference>
<sequence length="252" mass="30158">MNLSFMKEEALLYFKENLKYNYKNYLLDSPDWLYEKYKNPLEESRIVAPDFTLDMSQENVSIGDYNNVKTLYTNMKNISNTQAIDERLWTGLSHSIFWKYLQYRTKINEENIKESKILFSYFFKNSGKKILIINPLTRLWWVGRQVYDSSNTENPFYALEFLKRDFGTKALYLFSYNYANNPKITRAVLVALSEIEKENNIVLVRNIYLKIFAYLNMLGGIIILDFLEQEEIVEKIKKYYYKNIKVNLKLIK</sequence>
<name>A0A1Z3CKZ6_FUSNP</name>
<dbReference type="Proteomes" id="UP000196759">
    <property type="component" value="Chromosome"/>
</dbReference>
<protein>
    <submittedName>
        <fullName evidence="1">Uncharacterized protein</fullName>
    </submittedName>
</protein>
<dbReference type="InterPro" id="IPR045920">
    <property type="entry name" value="DUF6339"/>
</dbReference>
<evidence type="ECO:0000313" key="1">
    <source>
        <dbReference type="EMBL" id="ASC03603.1"/>
    </source>
</evidence>
<organism evidence="1 2">
    <name type="scientific">Fusobacterium nucleatum subsp. polymorphum</name>
    <name type="common">Fusobacterium polymorphum</name>
    <dbReference type="NCBI Taxonomy" id="76857"/>
    <lineage>
        <taxon>Bacteria</taxon>
        <taxon>Fusobacteriati</taxon>
        <taxon>Fusobacteriota</taxon>
        <taxon>Fusobacteriia</taxon>
        <taxon>Fusobacteriales</taxon>
        <taxon>Fusobacteriaceae</taxon>
        <taxon>Fusobacterium</taxon>
    </lineage>
</organism>
<evidence type="ECO:0000313" key="2">
    <source>
        <dbReference type="Proteomes" id="UP000196759"/>
    </source>
</evidence>
<proteinExistence type="predicted"/>
<gene>
    <name evidence="1" type="ORF">CBG50_10220</name>
</gene>
<accession>A0A1Z3CKZ6</accession>
<reference evidence="1 2" key="1">
    <citation type="submission" date="2017-06" db="EMBL/GenBank/DDBJ databases">
        <title>Draft genome sequence of Fusobacterium nucleatum subsp. polymorphum KCOM 1260 (=ChDC F218).</title>
        <authorList>
            <person name="Kook J.-K."/>
            <person name="Park S.-N."/>
            <person name="Lim Y.K."/>
            <person name="Roh H."/>
        </authorList>
    </citation>
    <scope>NUCLEOTIDE SEQUENCE [LARGE SCALE GENOMIC DNA]</scope>
    <source>
        <strain evidence="2">KCOM 1260 (ChDC F218)</strain>
    </source>
</reference>
<dbReference type="AlphaFoldDB" id="A0A1Z3CKZ6"/>
<dbReference type="RefSeq" id="WP_088337690.1">
    <property type="nucleotide sequence ID" value="NZ_CP021934.1"/>
</dbReference>
<keyword evidence="2" id="KW-1185">Reference proteome</keyword>